<evidence type="ECO:0000313" key="7">
    <source>
        <dbReference type="Proteomes" id="UP000295680"/>
    </source>
</evidence>
<dbReference type="InterPro" id="IPR000792">
    <property type="entry name" value="Tscrpt_reg_LuxR_C"/>
</dbReference>
<evidence type="ECO:0000259" key="5">
    <source>
        <dbReference type="PROSITE" id="PS50043"/>
    </source>
</evidence>
<dbReference type="GO" id="GO:0003677">
    <property type="term" value="F:DNA binding"/>
    <property type="evidence" value="ECO:0007669"/>
    <property type="project" value="UniProtKB-KW"/>
</dbReference>
<dbReference type="EMBL" id="SLWS01000025">
    <property type="protein sequence ID" value="TCO44215.1"/>
    <property type="molecule type" value="Genomic_DNA"/>
</dbReference>
<organism evidence="6 7">
    <name type="scientific">Actinocrispum wychmicini</name>
    <dbReference type="NCBI Taxonomy" id="1213861"/>
    <lineage>
        <taxon>Bacteria</taxon>
        <taxon>Bacillati</taxon>
        <taxon>Actinomycetota</taxon>
        <taxon>Actinomycetes</taxon>
        <taxon>Pseudonocardiales</taxon>
        <taxon>Pseudonocardiaceae</taxon>
        <taxon>Actinocrispum</taxon>
    </lineage>
</organism>
<comment type="caution">
    <text evidence="6">The sequence shown here is derived from an EMBL/GenBank/DDBJ whole genome shotgun (WGS) entry which is preliminary data.</text>
</comment>
<sequence length="785" mass="82644">MRPSAGPLLTDQTRRLLTAITADPAAPLRLAIVAPGGYGKSTLLREIANAYQDAGVDTVTGEPASGAVTLVDNAHLLTGAQLARLRDSHCARMVVACRPWPWPAELTDLMLVLDRSQLGPWDVISVKRLLGEGAEAVHGLTGGVPRWVARVARDGEAAARSLRFDLESLDRDVLRYLVAVHAGAGLRIDLLGDLLGRDSDGVAEVMRAARATGFLSQDGTLLPLCARAVAEFVPAELYLGVLQRLAELRLDGTEPILPFARFLLGSGATGPTVATVLDMAAREVVGDDPAAAAELFGAAVSAGRPLRSVVADWARAAALSGDLDTALRLADQAVGAGDASAARVAAAALAHRGQWARSAELYGWAGDKALASIASIAVGDLTATSVTHADGPPTLLDGAAALMAEGVRLSVSGSQVTALSLLVRSSALLEPAGRDALLPDSPAALAALVALHCGATGVAESVLDSAGSMGGAVMRTRHTLLRAWINMCNGRLEEAGELVDGLGAHEPRDRLFLVALEIGLARRSGDTPALRRAWQQVGECLVRHPVDLFTILPLAEFVVASARLRDTASLGTAPGDALAILHRLGDPPLWATPLHWAGVHAALIAENLDAARGHIAVLAANHTSYGSALTQAATCWLDVTTARVDPDQVQAATGALLEAGLWWDSARLASEAAIRTSDRKAMVSLLDRARGLQARQHQTRRRPVRQPPASDLPCPLSEREQEVADLILQGMTYKQVGDKLFISAKTVEHHVARIRQRLGATNRSEMLTQLRAIALHPAPELPRRS</sequence>
<dbReference type="InterPro" id="IPR016032">
    <property type="entry name" value="Sig_transdc_resp-reg_C-effctor"/>
</dbReference>
<keyword evidence="2" id="KW-0238">DNA-binding</keyword>
<name>A0A4R2INE9_9PSEU</name>
<dbReference type="PROSITE" id="PS50043">
    <property type="entry name" value="HTH_LUXR_2"/>
    <property type="match status" value="1"/>
</dbReference>
<proteinExistence type="predicted"/>
<evidence type="ECO:0000256" key="2">
    <source>
        <dbReference type="ARBA" id="ARBA00023125"/>
    </source>
</evidence>
<dbReference type="GO" id="GO:0006355">
    <property type="term" value="P:regulation of DNA-templated transcription"/>
    <property type="evidence" value="ECO:0007669"/>
    <property type="project" value="InterPro"/>
</dbReference>
<dbReference type="CDD" id="cd06170">
    <property type="entry name" value="LuxR_C_like"/>
    <property type="match status" value="1"/>
</dbReference>
<dbReference type="PRINTS" id="PR00038">
    <property type="entry name" value="HTHLUXR"/>
</dbReference>
<dbReference type="InterPro" id="IPR036388">
    <property type="entry name" value="WH-like_DNA-bd_sf"/>
</dbReference>
<dbReference type="PANTHER" id="PTHR44688">
    <property type="entry name" value="DNA-BINDING TRANSCRIPTIONAL ACTIVATOR DEVR_DOSR"/>
    <property type="match status" value="1"/>
</dbReference>
<evidence type="ECO:0000256" key="4">
    <source>
        <dbReference type="SAM" id="MobiDB-lite"/>
    </source>
</evidence>
<dbReference type="PROSITE" id="PS00622">
    <property type="entry name" value="HTH_LUXR_1"/>
    <property type="match status" value="1"/>
</dbReference>
<reference evidence="6 7" key="1">
    <citation type="submission" date="2019-03" db="EMBL/GenBank/DDBJ databases">
        <title>Genomic Encyclopedia of Type Strains, Phase IV (KMG-IV): sequencing the most valuable type-strain genomes for metagenomic binning, comparative biology and taxonomic classification.</title>
        <authorList>
            <person name="Goeker M."/>
        </authorList>
    </citation>
    <scope>NUCLEOTIDE SEQUENCE [LARGE SCALE GENOMIC DNA]</scope>
    <source>
        <strain evidence="6 7">DSM 45934</strain>
    </source>
</reference>
<dbReference type="Proteomes" id="UP000295680">
    <property type="component" value="Unassembled WGS sequence"/>
</dbReference>
<dbReference type="Pfam" id="PF00196">
    <property type="entry name" value="GerE"/>
    <property type="match status" value="1"/>
</dbReference>
<dbReference type="Gene3D" id="1.10.10.10">
    <property type="entry name" value="Winged helix-like DNA-binding domain superfamily/Winged helix DNA-binding domain"/>
    <property type="match status" value="1"/>
</dbReference>
<accession>A0A4R2INE9</accession>
<keyword evidence="7" id="KW-1185">Reference proteome</keyword>
<dbReference type="RefSeq" id="WP_132126463.1">
    <property type="nucleotide sequence ID" value="NZ_SLWS01000025.1"/>
</dbReference>
<feature type="domain" description="HTH luxR-type" evidence="5">
    <location>
        <begin position="709"/>
        <end position="774"/>
    </location>
</feature>
<gene>
    <name evidence="6" type="ORF">EV192_12538</name>
</gene>
<dbReference type="SUPFAM" id="SSF46894">
    <property type="entry name" value="C-terminal effector domain of the bipartite response regulators"/>
    <property type="match status" value="1"/>
</dbReference>
<dbReference type="AlphaFoldDB" id="A0A4R2INE9"/>
<keyword evidence="1" id="KW-0805">Transcription regulation</keyword>
<evidence type="ECO:0000313" key="6">
    <source>
        <dbReference type="EMBL" id="TCO44215.1"/>
    </source>
</evidence>
<protein>
    <submittedName>
        <fullName evidence="6">Regulatory LuxR family protein</fullName>
    </submittedName>
</protein>
<dbReference type="OrthoDB" id="4811808at2"/>
<dbReference type="PANTHER" id="PTHR44688:SF16">
    <property type="entry name" value="DNA-BINDING TRANSCRIPTIONAL ACTIVATOR DEVR_DOSR"/>
    <property type="match status" value="1"/>
</dbReference>
<dbReference type="SMART" id="SM00421">
    <property type="entry name" value="HTH_LUXR"/>
    <property type="match status" value="1"/>
</dbReference>
<evidence type="ECO:0000256" key="1">
    <source>
        <dbReference type="ARBA" id="ARBA00023015"/>
    </source>
</evidence>
<keyword evidence="3" id="KW-0804">Transcription</keyword>
<feature type="region of interest" description="Disordered" evidence="4">
    <location>
        <begin position="692"/>
        <end position="715"/>
    </location>
</feature>
<evidence type="ECO:0000256" key="3">
    <source>
        <dbReference type="ARBA" id="ARBA00023163"/>
    </source>
</evidence>